<evidence type="ECO:0000256" key="1">
    <source>
        <dbReference type="ARBA" id="ARBA00009713"/>
    </source>
</evidence>
<comment type="similarity">
    <text evidence="1">Belongs to the WD repeat mio family.</text>
</comment>
<evidence type="ECO:0000313" key="7">
    <source>
        <dbReference type="EMBL" id="KFX43479.1"/>
    </source>
</evidence>
<dbReference type="SUPFAM" id="SSF50978">
    <property type="entry name" value="WD40 repeat-like"/>
    <property type="match status" value="1"/>
</dbReference>
<dbReference type="Gene3D" id="2.130.10.10">
    <property type="entry name" value="YVTN repeat-like/Quinoprotein amine dehydrogenase"/>
    <property type="match status" value="1"/>
</dbReference>
<name>A0A093V0J3_TALMA</name>
<dbReference type="InterPro" id="IPR049092">
    <property type="entry name" value="MIOS_a-sol"/>
</dbReference>
<dbReference type="eggNOG" id="KOG1008">
    <property type="taxonomic scope" value="Eukaryota"/>
</dbReference>
<dbReference type="PANTHER" id="PTHR16453">
    <property type="entry name" value="WD40 DOMAIN-CONTAINING PROTEIN MIO FAMILY MEMBER"/>
    <property type="match status" value="1"/>
</dbReference>
<feature type="domain" description="MIOS-like alpha-solenoid" evidence="6">
    <location>
        <begin position="477"/>
        <end position="710"/>
    </location>
</feature>
<keyword evidence="2" id="KW-0853">WD repeat</keyword>
<keyword evidence="3" id="KW-0677">Repeat</keyword>
<dbReference type="InterPro" id="IPR015943">
    <property type="entry name" value="WD40/YVTN_repeat-like_dom_sf"/>
</dbReference>
<dbReference type="InterPro" id="IPR036322">
    <property type="entry name" value="WD40_repeat_dom_sf"/>
</dbReference>
<reference evidence="7" key="2">
    <citation type="journal article" date="2014" name="PLoS Genet.">
        <title>Signature gene expression reveals novel clues to the molecular mechanisms of dimorphic transition in Penicillium marneffei.</title>
        <authorList>
            <person name="Yang E."/>
            <person name="Wang G."/>
            <person name="Cai J."/>
            <person name="Woo P.C."/>
            <person name="Lau S.K."/>
            <person name="Yuen K.-Y."/>
            <person name="Chow W.-N."/>
            <person name="Lin X."/>
        </authorList>
    </citation>
    <scope>NUCLEOTIDE SEQUENCE</scope>
    <source>
        <strain evidence="7">PM1</strain>
    </source>
</reference>
<organism evidence="7">
    <name type="scientific">Talaromyces marneffei PM1</name>
    <dbReference type="NCBI Taxonomy" id="1077442"/>
    <lineage>
        <taxon>Eukaryota</taxon>
        <taxon>Fungi</taxon>
        <taxon>Dikarya</taxon>
        <taxon>Ascomycota</taxon>
        <taxon>Pezizomycotina</taxon>
        <taxon>Eurotiomycetes</taxon>
        <taxon>Eurotiomycetidae</taxon>
        <taxon>Eurotiales</taxon>
        <taxon>Trichocomaceae</taxon>
        <taxon>Talaromyces</taxon>
        <taxon>Talaromyces sect. Talaromyces</taxon>
    </lineage>
</organism>
<proteinExistence type="inferred from homology"/>
<evidence type="ECO:0000256" key="4">
    <source>
        <dbReference type="SAM" id="MobiDB-lite"/>
    </source>
</evidence>
<dbReference type="SMART" id="SM00320">
    <property type="entry name" value="WD40"/>
    <property type="match status" value="4"/>
</dbReference>
<protein>
    <submittedName>
        <fullName evidence="7">Putative WD repeat-containing protein C12G12.01c</fullName>
    </submittedName>
</protein>
<reference key="1">
    <citation type="journal article" date="2014" name="PLoS Genet.">
        <title>Signature Gene Expression Reveals Novel Clues to the Molecular Mechanisms of Dimorphic Transition in Penicillium marneffei.</title>
        <authorList>
            <person name="Yang E."/>
            <person name="Wang G."/>
            <person name="Cai J."/>
            <person name="Woo P.C."/>
            <person name="Lau S.K."/>
            <person name="Yuen K.-Y."/>
            <person name="Chow W.-N."/>
            <person name="Lin X."/>
        </authorList>
    </citation>
    <scope>NUCLEOTIDE SEQUENCE [LARGE SCALE GENOMIC DNA]</scope>
    <source>
        <strain>PM1</strain>
    </source>
</reference>
<comment type="caution">
    <text evidence="7">The sequence shown here is derived from an EMBL/GenBank/DDBJ whole genome shotgun (WGS) entry which is preliminary data.</text>
</comment>
<dbReference type="AlphaFoldDB" id="A0A093V0J3"/>
<sequence length="1021" mass="114650">METAIRWSPSSTTKEQRFLYVDVIGKSFKLCRVTSVKGNDLEYDVLSTHIRVPGFRAFDWSTADESLIAVGQSSGEVNILRMDGNSNESWSFPLRNQRYCNAVAFSSHGLLAGGLDKVRNDVCLNVWDVNHRIMTGSSRGALVSDRQSAEPLRKLSSDPITSIKFFREQPDTLVAGVKGQFLKLFDLRDNSSQAFLTFSTKCVHNTAVDWLDENYFASCSSSADATVCLWDRRMGQRLTSSPATPDSGQVGPSLSLGNTVQNATIWSLRFSRTKRGCLGVLSSNGQFKMFDIAKEYLSAGDRNSVDETLGQGSSSSYPEQIYTKNIRDIRHPYNHQTRGYKKANRVVSFDFLNMSRSNEPSAITLLGNGKVEFVTVQSSAAPIRLSSQNVLVRGVPYGERDFKTIGPRPLREKTSNVIQSLRDNAQARSKQHGLMEEEENKCLSSREKREQASFLGRVKPTLRAADALTYLSISQARCREGYLFDCEKNIRIVSDDADLQEFWNWVRHSREESANGSTIVNRIDMSYLGVCDVWFDEIGATSKELRQHSSINKIDLAPEQMIKDMVQQLQLPEGKRCETDFWEHRQLCLHICGAIESEEELEQIVDDLVKKRQHTKAAALAIFQNEAKIAFHALRRNEPIQAHKLLAMAIVGAAKGQQSDKDWEETCNEIATELTDPYARAVLALVSKGKWESVLAETTLPLKYRVEVALRWLPDDDLTTYLQETKEEAIRQGDIEGILLTGLRHSALDLFQSYIRKFNDVQTAVLAMSHTIPRFIDDETSKAIFRMWRETYRRQINSWKMQIERARFDVGSRRFAVTWDGRRLIAPAPQQVSLTCNYCTRPLHQTGSIASTTISAGLSTSTSTATASAVSNLLQSGSGSTNASNPAMLVNNQSYLGAQGPILMSGTVCPKCFRHMPRCGVCSLWLGSPDPMSRAAIMADAKREEEEKLNHKDEDEDDENNEQVNGETTKKRTGPSEDEITRRFVVFCINCNHGFHANHAKAWFARHRVCPVAECTCVCDR</sequence>
<feature type="domain" description="GATOR2 complex protein MIO zinc-ribbon like" evidence="5">
    <location>
        <begin position="978"/>
        <end position="1020"/>
    </location>
</feature>
<dbReference type="InterPro" id="IPR037593">
    <property type="entry name" value="MIOS/Sea4"/>
</dbReference>
<evidence type="ECO:0000259" key="5">
    <source>
        <dbReference type="Pfam" id="PF17034"/>
    </source>
</evidence>
<feature type="region of interest" description="Disordered" evidence="4">
    <location>
        <begin position="940"/>
        <end position="976"/>
    </location>
</feature>
<feature type="compositionally biased region" description="Basic and acidic residues" evidence="4">
    <location>
        <begin position="940"/>
        <end position="953"/>
    </location>
</feature>
<evidence type="ECO:0000256" key="3">
    <source>
        <dbReference type="ARBA" id="ARBA00022737"/>
    </source>
</evidence>
<dbReference type="Pfam" id="PF21719">
    <property type="entry name" value="MIOS_a-sol"/>
    <property type="match status" value="1"/>
</dbReference>
<evidence type="ECO:0000259" key="6">
    <source>
        <dbReference type="Pfam" id="PF21719"/>
    </source>
</evidence>
<dbReference type="HOGENOM" id="CLU_005843_0_0_1"/>
<dbReference type="EMBL" id="JPOX01000035">
    <property type="protein sequence ID" value="KFX43479.1"/>
    <property type="molecule type" value="Genomic_DNA"/>
</dbReference>
<accession>A0A093V0J3</accession>
<dbReference type="InterPro" id="IPR031488">
    <property type="entry name" value="Zn_ribbon_mio"/>
</dbReference>
<dbReference type="GO" id="GO:0005737">
    <property type="term" value="C:cytoplasm"/>
    <property type="evidence" value="ECO:0007669"/>
    <property type="project" value="TreeGrafter"/>
</dbReference>
<dbReference type="GO" id="GO:1904263">
    <property type="term" value="P:positive regulation of TORC1 signaling"/>
    <property type="evidence" value="ECO:0007669"/>
    <property type="project" value="TreeGrafter"/>
</dbReference>
<dbReference type="PANTHER" id="PTHR16453:SF9">
    <property type="entry name" value="GATOR COMPLEX PROTEIN MIOS"/>
    <property type="match status" value="1"/>
</dbReference>
<evidence type="ECO:0000256" key="2">
    <source>
        <dbReference type="ARBA" id="ARBA00022574"/>
    </source>
</evidence>
<dbReference type="InterPro" id="IPR001680">
    <property type="entry name" value="WD40_rpt"/>
</dbReference>
<gene>
    <name evidence="7" type="ORF">GQ26_0350730</name>
</gene>
<dbReference type="Pfam" id="PF17034">
    <property type="entry name" value="zinc_ribbon_16"/>
    <property type="match status" value="1"/>
</dbReference>